<dbReference type="EMBL" id="HG805881">
    <property type="protein sequence ID" value="CDW54144.1"/>
    <property type="molecule type" value="Genomic_DNA"/>
</dbReference>
<dbReference type="EC" id="2.5.1.87" evidence="2"/>
<dbReference type="SUPFAM" id="SSF64005">
    <property type="entry name" value="Undecaprenyl diphosphate synthase"/>
    <property type="match status" value="1"/>
</dbReference>
<dbReference type="Pfam" id="PF01255">
    <property type="entry name" value="Prenyltransf"/>
    <property type="match status" value="2"/>
</dbReference>
<evidence type="ECO:0000313" key="5">
    <source>
        <dbReference type="EMBL" id="CDW54144.1"/>
    </source>
</evidence>
<dbReference type="InterPro" id="IPR001441">
    <property type="entry name" value="UPP_synth-like"/>
</dbReference>
<keyword evidence="6" id="KW-1185">Reference proteome</keyword>
<proteinExistence type="inferred from homology"/>
<evidence type="ECO:0000313" key="6">
    <source>
        <dbReference type="Proteomes" id="UP000030665"/>
    </source>
</evidence>
<dbReference type="AlphaFoldDB" id="A0A077Z2T4"/>
<dbReference type="GO" id="GO:0045547">
    <property type="term" value="F:ditrans,polycis-polyprenyl diphosphate synthase [(2E,6E)-farnesyl diphosphate specific] activity"/>
    <property type="evidence" value="ECO:0007669"/>
    <property type="project" value="UniProtKB-EC"/>
</dbReference>
<gene>
    <name evidence="5" type="ORF">TTRE_0000241301</name>
</gene>
<dbReference type="PANTHER" id="PTHR10291:SF43">
    <property type="entry name" value="DEHYDRODOLICHYL DIPHOSPHATE SYNTHASE COMPLEX SUBUNIT DHDDS"/>
    <property type="match status" value="1"/>
</dbReference>
<name>A0A077Z2T4_TRITR</name>
<evidence type="ECO:0000256" key="3">
    <source>
        <dbReference type="ARBA" id="ARBA00022679"/>
    </source>
</evidence>
<dbReference type="CDD" id="cd00475">
    <property type="entry name" value="Cis_IPPS"/>
    <property type="match status" value="1"/>
</dbReference>
<comment type="similarity">
    <text evidence="1">Belongs to the UPP synthase family.</text>
</comment>
<dbReference type="OrthoDB" id="4173905at2759"/>
<organism evidence="5 6">
    <name type="scientific">Trichuris trichiura</name>
    <name type="common">Whipworm</name>
    <name type="synonym">Trichocephalus trichiurus</name>
    <dbReference type="NCBI Taxonomy" id="36087"/>
    <lineage>
        <taxon>Eukaryota</taxon>
        <taxon>Metazoa</taxon>
        <taxon>Ecdysozoa</taxon>
        <taxon>Nematoda</taxon>
        <taxon>Enoplea</taxon>
        <taxon>Dorylaimia</taxon>
        <taxon>Trichinellida</taxon>
        <taxon>Trichuridae</taxon>
        <taxon>Trichuris</taxon>
    </lineage>
</organism>
<reference evidence="5" key="2">
    <citation type="submission" date="2014-03" db="EMBL/GenBank/DDBJ databases">
        <title>The whipworm genome and dual-species transcriptomics of an intimate host-pathogen interaction.</title>
        <authorList>
            <person name="Foth B.J."/>
            <person name="Tsai I.J."/>
            <person name="Reid A.J."/>
            <person name="Bancroft A.J."/>
            <person name="Nichol S."/>
            <person name="Tracey A."/>
            <person name="Holroyd N."/>
            <person name="Cotton J.A."/>
            <person name="Stanley E.J."/>
            <person name="Zarowiecki M."/>
            <person name="Liu J.Z."/>
            <person name="Huckvale T."/>
            <person name="Cooper P.J."/>
            <person name="Grencis R.K."/>
            <person name="Berriman M."/>
        </authorList>
    </citation>
    <scope>NUCLEOTIDE SEQUENCE [LARGE SCALE GENOMIC DNA]</scope>
</reference>
<dbReference type="GO" id="GO:1904423">
    <property type="term" value="C:dehydrodolichyl diphosphate synthase complex"/>
    <property type="evidence" value="ECO:0007669"/>
    <property type="project" value="TreeGrafter"/>
</dbReference>
<evidence type="ECO:0000256" key="1">
    <source>
        <dbReference type="ARBA" id="ARBA00005432"/>
    </source>
</evidence>
<dbReference type="GO" id="GO:0016094">
    <property type="term" value="P:polyprenol biosynthetic process"/>
    <property type="evidence" value="ECO:0007669"/>
    <property type="project" value="TreeGrafter"/>
</dbReference>
<dbReference type="Proteomes" id="UP000030665">
    <property type="component" value="Unassembled WGS sequence"/>
</dbReference>
<keyword evidence="3" id="KW-0808">Transferase</keyword>
<accession>A0A077Z2T4</accession>
<evidence type="ECO:0000256" key="2">
    <source>
        <dbReference type="ARBA" id="ARBA00012596"/>
    </source>
</evidence>
<dbReference type="Gene3D" id="3.40.1180.10">
    <property type="entry name" value="Decaprenyl diphosphate synthase-like"/>
    <property type="match status" value="2"/>
</dbReference>
<dbReference type="InterPro" id="IPR036424">
    <property type="entry name" value="UPP_synth-like_sf"/>
</dbReference>
<comment type="catalytic activity">
    <reaction evidence="4">
        <text>n isopentenyl diphosphate + (2E,6E)-farnesyl diphosphate = a di-trans,poly-cis-polyprenyl diphosphate + n diphosphate</text>
        <dbReference type="Rhea" id="RHEA:53008"/>
        <dbReference type="Rhea" id="RHEA-COMP:19494"/>
        <dbReference type="ChEBI" id="CHEBI:33019"/>
        <dbReference type="ChEBI" id="CHEBI:128769"/>
        <dbReference type="ChEBI" id="CHEBI:136960"/>
        <dbReference type="ChEBI" id="CHEBI:175763"/>
        <dbReference type="EC" id="2.5.1.87"/>
    </reaction>
</comment>
<sequence length="223" mass="26030">MFANSELTWWQRFLSKLLRMGPIPSHIAFIMDGNRRYARRKGVRSELGHEFGFEALAMALKWCNHIGIREVTVFAFSIENFKRSEAEVAVLMSIARRKFADLILELRANGPRRLHSIFCENIANRVHISEYLLRSILDSGDSSNPDLVIRTSGETRLSDFMMIQVSNSFLYFDDVLWPEYSFWNLFRAILAFQRNYEPAEVIFNFVRQVSMHASTLFRLNCTT</sequence>
<reference evidence="5" key="1">
    <citation type="submission" date="2014-01" db="EMBL/GenBank/DDBJ databases">
        <authorList>
            <person name="Aslett M."/>
        </authorList>
    </citation>
    <scope>NUCLEOTIDE SEQUENCE</scope>
</reference>
<dbReference type="GO" id="GO:0005783">
    <property type="term" value="C:endoplasmic reticulum"/>
    <property type="evidence" value="ECO:0007669"/>
    <property type="project" value="TreeGrafter"/>
</dbReference>
<dbReference type="STRING" id="36087.A0A077Z2T4"/>
<dbReference type="PANTHER" id="PTHR10291">
    <property type="entry name" value="DEHYDRODOLICHYL DIPHOSPHATE SYNTHASE FAMILY MEMBER"/>
    <property type="match status" value="1"/>
</dbReference>
<evidence type="ECO:0000256" key="4">
    <source>
        <dbReference type="ARBA" id="ARBA00047353"/>
    </source>
</evidence>
<protein>
    <recommendedName>
        <fullName evidence="2">ditrans,polycis-polyprenyl diphosphate synthase [(2E,6E)-farnesyldiphosphate specific]</fullName>
        <ecNumber evidence="2">2.5.1.87</ecNumber>
    </recommendedName>
</protein>